<feature type="binding site" evidence="8">
    <location>
        <begin position="21"/>
        <end position="27"/>
    </location>
    <ligand>
        <name>NAD(+)</name>
        <dbReference type="ChEBI" id="CHEBI:57540"/>
    </ligand>
</feature>
<dbReference type="FunFam" id="3.40.50.720:FF:000268">
    <property type="entry name" value="Malate dehydrogenase"/>
    <property type="match status" value="1"/>
</dbReference>
<dbReference type="AlphaFoldDB" id="A0A836IG39"/>
<gene>
    <name evidence="13" type="ORF">JKF63_01615</name>
</gene>
<dbReference type="GO" id="GO:0006099">
    <property type="term" value="P:tricarboxylic acid cycle"/>
    <property type="evidence" value="ECO:0007669"/>
    <property type="project" value="UniProtKB-KW"/>
</dbReference>
<dbReference type="FunFam" id="3.90.110.10:FF:000018">
    <property type="entry name" value="Malate dehydrogenase"/>
    <property type="match status" value="1"/>
</dbReference>
<dbReference type="EC" id="1.1.1.37" evidence="3 10"/>
<keyword evidence="6 8" id="KW-0520">NAD</keyword>
<evidence type="ECO:0000256" key="10">
    <source>
        <dbReference type="RuleBase" id="RU003405"/>
    </source>
</evidence>
<dbReference type="GeneID" id="94287738"/>
<accession>A0A836IG39</accession>
<evidence type="ECO:0000256" key="8">
    <source>
        <dbReference type="PIRSR" id="PIRSR000102-3"/>
    </source>
</evidence>
<evidence type="ECO:0000313" key="13">
    <source>
        <dbReference type="EMBL" id="KAG5493783.1"/>
    </source>
</evidence>
<evidence type="ECO:0000259" key="12">
    <source>
        <dbReference type="Pfam" id="PF02866"/>
    </source>
</evidence>
<dbReference type="InterPro" id="IPR036291">
    <property type="entry name" value="NAD(P)-bd_dom_sf"/>
</dbReference>
<dbReference type="Pfam" id="PF02866">
    <property type="entry name" value="Ldh_1_C"/>
    <property type="match status" value="1"/>
</dbReference>
<evidence type="ECO:0000256" key="7">
    <source>
        <dbReference type="ARBA" id="ARBA00048313"/>
    </source>
</evidence>
<dbReference type="InterPro" id="IPR001557">
    <property type="entry name" value="L-lactate/malate_DH"/>
</dbReference>
<dbReference type="Gene3D" id="3.40.50.720">
    <property type="entry name" value="NAD(P)-binding Rossmann-like Domain"/>
    <property type="match status" value="1"/>
</dbReference>
<dbReference type="PIRSF" id="PIRSF000102">
    <property type="entry name" value="Lac_mal_DH"/>
    <property type="match status" value="1"/>
</dbReference>
<comment type="caution">
    <text evidence="13">The sequence shown here is derived from an EMBL/GenBank/DDBJ whole genome shotgun (WGS) entry which is preliminary data.</text>
</comment>
<dbReference type="SUPFAM" id="SSF51735">
    <property type="entry name" value="NAD(P)-binding Rossmann-fold domains"/>
    <property type="match status" value="1"/>
</dbReference>
<dbReference type="PANTHER" id="PTHR11540">
    <property type="entry name" value="MALATE AND LACTATE DEHYDROGENASE"/>
    <property type="match status" value="1"/>
</dbReference>
<comment type="catalytic activity">
    <reaction evidence="7 10">
        <text>(S)-malate + NAD(+) = oxaloacetate + NADH + H(+)</text>
        <dbReference type="Rhea" id="RHEA:21432"/>
        <dbReference type="ChEBI" id="CHEBI:15378"/>
        <dbReference type="ChEBI" id="CHEBI:15589"/>
        <dbReference type="ChEBI" id="CHEBI:16452"/>
        <dbReference type="ChEBI" id="CHEBI:57540"/>
        <dbReference type="ChEBI" id="CHEBI:57945"/>
        <dbReference type="EC" id="1.1.1.37"/>
    </reaction>
</comment>
<evidence type="ECO:0000256" key="5">
    <source>
        <dbReference type="ARBA" id="ARBA00023002"/>
    </source>
</evidence>
<proteinExistence type="inferred from homology"/>
<keyword evidence="5 9" id="KW-0560">Oxidoreductase</keyword>
<feature type="domain" description="Lactate/malate dehydrogenase N-terminal" evidence="11">
    <location>
        <begin position="16"/>
        <end position="169"/>
    </location>
</feature>
<dbReference type="Gene3D" id="3.90.110.10">
    <property type="entry name" value="Lactate dehydrogenase/glycoside hydrolase, family 4, C-terminal"/>
    <property type="match status" value="1"/>
</dbReference>
<comment type="subunit">
    <text evidence="2">Homodimer.</text>
</comment>
<evidence type="ECO:0000256" key="6">
    <source>
        <dbReference type="ARBA" id="ARBA00023027"/>
    </source>
</evidence>
<dbReference type="GO" id="GO:0006108">
    <property type="term" value="P:malate metabolic process"/>
    <property type="evidence" value="ECO:0007669"/>
    <property type="project" value="InterPro"/>
</dbReference>
<evidence type="ECO:0000259" key="11">
    <source>
        <dbReference type="Pfam" id="PF00056"/>
    </source>
</evidence>
<dbReference type="EMBL" id="JAFJZO010000034">
    <property type="protein sequence ID" value="KAG5493783.1"/>
    <property type="molecule type" value="Genomic_DNA"/>
</dbReference>
<dbReference type="InterPro" id="IPR015955">
    <property type="entry name" value="Lactate_DH/Glyco_Ohase_4_C"/>
</dbReference>
<dbReference type="RefSeq" id="XP_067753818.1">
    <property type="nucleotide sequence ID" value="XM_067897661.1"/>
</dbReference>
<evidence type="ECO:0000256" key="3">
    <source>
        <dbReference type="ARBA" id="ARBA00012995"/>
    </source>
</evidence>
<evidence type="ECO:0000256" key="4">
    <source>
        <dbReference type="ARBA" id="ARBA00022532"/>
    </source>
</evidence>
<evidence type="ECO:0000256" key="2">
    <source>
        <dbReference type="ARBA" id="ARBA00011738"/>
    </source>
</evidence>
<dbReference type="PANTHER" id="PTHR11540:SF48">
    <property type="entry name" value="DEHYDROGENASE, PUTATIVE-RELATED"/>
    <property type="match status" value="1"/>
</dbReference>
<organism evidence="13 14">
    <name type="scientific">Porcisia hertigi</name>
    <dbReference type="NCBI Taxonomy" id="2761500"/>
    <lineage>
        <taxon>Eukaryota</taxon>
        <taxon>Discoba</taxon>
        <taxon>Euglenozoa</taxon>
        <taxon>Kinetoplastea</taxon>
        <taxon>Metakinetoplastina</taxon>
        <taxon>Trypanosomatida</taxon>
        <taxon>Trypanosomatidae</taxon>
        <taxon>Leishmaniinae</taxon>
        <taxon>Porcisia</taxon>
    </lineage>
</organism>
<dbReference type="GO" id="GO:0005737">
    <property type="term" value="C:cytoplasm"/>
    <property type="evidence" value="ECO:0007669"/>
    <property type="project" value="TreeGrafter"/>
</dbReference>
<keyword evidence="4 10" id="KW-0816">Tricarboxylic acid cycle</keyword>
<dbReference type="OrthoDB" id="755699at2759"/>
<dbReference type="PROSITE" id="PS00068">
    <property type="entry name" value="MDH"/>
    <property type="match status" value="1"/>
</dbReference>
<dbReference type="InterPro" id="IPR001252">
    <property type="entry name" value="Malate_DH_AS"/>
</dbReference>
<evidence type="ECO:0000256" key="1">
    <source>
        <dbReference type="ARBA" id="ARBA00008824"/>
    </source>
</evidence>
<dbReference type="GO" id="GO:0030060">
    <property type="term" value="F:L-malate dehydrogenase (NAD+) activity"/>
    <property type="evidence" value="ECO:0007669"/>
    <property type="project" value="UniProtKB-EC"/>
</dbReference>
<dbReference type="InterPro" id="IPR022383">
    <property type="entry name" value="Lactate/malate_DH_C"/>
</dbReference>
<feature type="domain" description="Lactate/malate dehydrogenase C-terminal" evidence="12">
    <location>
        <begin position="171"/>
        <end position="342"/>
    </location>
</feature>
<dbReference type="Pfam" id="PF00056">
    <property type="entry name" value="Ldh_1_N"/>
    <property type="match status" value="1"/>
</dbReference>
<evidence type="ECO:0000256" key="9">
    <source>
        <dbReference type="RuleBase" id="RU003369"/>
    </source>
</evidence>
<name>A0A836IG39_9TRYP</name>
<dbReference type="InterPro" id="IPR001236">
    <property type="entry name" value="Lactate/malate_DH_N"/>
</dbReference>
<evidence type="ECO:0000313" key="14">
    <source>
        <dbReference type="Proteomes" id="UP000674318"/>
    </source>
</evidence>
<comment type="similarity">
    <text evidence="1">Belongs to the LDH/MDH superfamily. MDH type 1 family.</text>
</comment>
<sequence length="347" mass="36762">MGLFFRRSATPVKKGRVALFGCNSAVGQVLSLLFKTNPHVEELVCCSTAAAAAPDGDEMPGYGIAADLSHIDTSPKVHYAADEDQWPLLLRDAQLIVLCSGRCFDPLRKDRDIALKEAAPAVRRIMAAVASSDTKASIAVVSSPVNTLTPLCAELLKASGKFDPRKLFGVTTLDVIRTRKLVAAALHMNPYDVNVPVVGGRGGVTACPLIAKTGLRLPLEDIIRISSEVQSYGAPFETAGGTGSCNALSTEVAPPVALGLAYAACDFCVSLLKAHRGDVGIVECALVESTMRPETPFFSSRVELGREGVQRVFPMGTLTSYEHELIEAAVPELARDVQAGIEAATEL</sequence>
<keyword evidence="14" id="KW-1185">Reference proteome</keyword>
<dbReference type="SUPFAM" id="SSF56327">
    <property type="entry name" value="LDH C-terminal domain-like"/>
    <property type="match status" value="1"/>
</dbReference>
<dbReference type="Proteomes" id="UP000674318">
    <property type="component" value="Unassembled WGS sequence"/>
</dbReference>
<protein>
    <recommendedName>
        <fullName evidence="3 10">Malate dehydrogenase</fullName>
        <ecNumber evidence="3 10">1.1.1.37</ecNumber>
    </recommendedName>
</protein>
<dbReference type="KEGG" id="phet:94287738"/>
<reference evidence="13 14" key="1">
    <citation type="submission" date="2021-02" db="EMBL/GenBank/DDBJ databases">
        <title>Porcisia hertigi Genome sequencing and assembly.</title>
        <authorList>
            <person name="Almutairi H."/>
            <person name="Gatherer D."/>
        </authorList>
    </citation>
    <scope>NUCLEOTIDE SEQUENCE [LARGE SCALE GENOMIC DNA]</scope>
    <source>
        <strain evidence="13 14">C119</strain>
    </source>
</reference>